<reference evidence="15 16" key="1">
    <citation type="submission" date="2023-12" db="EMBL/GenBank/DDBJ databases">
        <title>Genome sequencing and assembly of bacterial species from a model synthetic community.</title>
        <authorList>
            <person name="Hogle S.L."/>
        </authorList>
    </citation>
    <scope>NUCLEOTIDE SEQUENCE [LARGE SCALE GENOMIC DNA]</scope>
    <source>
        <strain evidence="15 16">HAMBI_3031</strain>
    </source>
</reference>
<evidence type="ECO:0000256" key="10">
    <source>
        <dbReference type="ARBA" id="ARBA00034808"/>
    </source>
</evidence>
<dbReference type="PANTHER" id="PTHR13710">
    <property type="entry name" value="DNA HELICASE RECQ FAMILY MEMBER"/>
    <property type="match status" value="1"/>
</dbReference>
<evidence type="ECO:0000256" key="12">
    <source>
        <dbReference type="ARBA" id="ARBA00044550"/>
    </source>
</evidence>
<name>A0ABZ0WCL9_9BACT</name>
<evidence type="ECO:0000256" key="3">
    <source>
        <dbReference type="ARBA" id="ARBA00022741"/>
    </source>
</evidence>
<dbReference type="InterPro" id="IPR027417">
    <property type="entry name" value="P-loop_NTPase"/>
</dbReference>
<evidence type="ECO:0000256" key="4">
    <source>
        <dbReference type="ARBA" id="ARBA00022801"/>
    </source>
</evidence>
<keyword evidence="5 15" id="KW-0347">Helicase</keyword>
<keyword evidence="2" id="KW-0479">Metal-binding</keyword>
<evidence type="ECO:0000256" key="5">
    <source>
        <dbReference type="ARBA" id="ARBA00022806"/>
    </source>
</evidence>
<evidence type="ECO:0000256" key="2">
    <source>
        <dbReference type="ARBA" id="ARBA00022723"/>
    </source>
</evidence>
<dbReference type="CDD" id="cd18794">
    <property type="entry name" value="SF2_C_RecQ"/>
    <property type="match status" value="1"/>
</dbReference>
<feature type="domain" description="Helicase C-terminal" evidence="14">
    <location>
        <begin position="218"/>
        <end position="364"/>
    </location>
</feature>
<dbReference type="Proteomes" id="UP001325680">
    <property type="component" value="Chromosome"/>
</dbReference>
<dbReference type="EMBL" id="CP139960">
    <property type="protein sequence ID" value="WQD40529.1"/>
    <property type="molecule type" value="Genomic_DNA"/>
</dbReference>
<dbReference type="PROSITE" id="PS51192">
    <property type="entry name" value="HELICASE_ATP_BIND_1"/>
    <property type="match status" value="1"/>
</dbReference>
<dbReference type="NCBIfam" id="TIGR00614">
    <property type="entry name" value="recQ_fam"/>
    <property type="match status" value="1"/>
</dbReference>
<gene>
    <name evidence="15" type="ORF">U0035_10250</name>
</gene>
<dbReference type="InterPro" id="IPR014001">
    <property type="entry name" value="Helicase_ATP-bd"/>
</dbReference>
<dbReference type="InterPro" id="IPR036388">
    <property type="entry name" value="WH-like_DNA-bd_sf"/>
</dbReference>
<dbReference type="InterPro" id="IPR032284">
    <property type="entry name" value="RecQ_Zn-bd"/>
</dbReference>
<keyword evidence="16" id="KW-1185">Reference proteome</keyword>
<dbReference type="Pfam" id="PF00270">
    <property type="entry name" value="DEAD"/>
    <property type="match status" value="1"/>
</dbReference>
<dbReference type="Gene3D" id="1.10.10.10">
    <property type="entry name" value="Winged helix-like DNA-binding domain superfamily/Winged helix DNA-binding domain"/>
    <property type="match status" value="1"/>
</dbReference>
<proteinExistence type="inferred from homology"/>
<evidence type="ECO:0000259" key="14">
    <source>
        <dbReference type="PROSITE" id="PS51194"/>
    </source>
</evidence>
<organism evidence="15 16">
    <name type="scientific">Niabella yanshanensis</name>
    <dbReference type="NCBI Taxonomy" id="577386"/>
    <lineage>
        <taxon>Bacteria</taxon>
        <taxon>Pseudomonadati</taxon>
        <taxon>Bacteroidota</taxon>
        <taxon>Chitinophagia</taxon>
        <taxon>Chitinophagales</taxon>
        <taxon>Chitinophagaceae</taxon>
        <taxon>Niabella</taxon>
    </lineage>
</organism>
<dbReference type="PANTHER" id="PTHR13710:SF105">
    <property type="entry name" value="ATP-DEPENDENT DNA HELICASE Q1"/>
    <property type="match status" value="1"/>
</dbReference>
<evidence type="ECO:0000256" key="6">
    <source>
        <dbReference type="ARBA" id="ARBA00022840"/>
    </source>
</evidence>
<sequence>MNSLAQETLKEYFGFDHFRPMQEEIVEAALQGNDVLALMPTGGGKSLCYQVPALAKDGLCLVISPLIALMNDQVQNLRKRNITAFSIHAGMQRKDVISVLETAAHSNCKFLYVSPERLETALFKEYLPGLGVNFIAVDEAHCISQWGYDFRPPYLRIVKLRDELPGVPVIALTASATPLVQQDICEKLSVDAENKFRVFRQSFERPNLSYSVFHTDTRINKIISVLKSVQGSAIVYCKTRKRSKEISELLNAQNINADFYNAGLPSEERAEKQERWIKNQIRVIVCTNAFGMGIDKPDVRVVIHADVPDCLENYYQEAGRAGRDGEKSYAVLLYDEMELDALKALPDMRYPGIDIIRGVYRNVVHYLQLPEGEMPGHSYDFNLKDFIKKFSQDIQTTLFGLKALEQNGWLTFNEQVFNPATIRFNIYKNDLYEYEKNFAEYEPLIKILLRTYEGIYDYPVAVSEGYIAHLLKYDIAVVKDQLRKLHLDRVIIYEPQKEDPQVMLTRTRIKTALLQIDTEEHNKRKSIFTERIDKIIDYIKDTDTCRSKIIGNYFGDVKMNDCGICDNCLKKKKSALSQEVFNKISDHLQQLLQTPTTAEEIFRQLSMYHKDHIWTVINFWVDEGKVTIEKNGTILFNP</sequence>
<keyword evidence="3" id="KW-0547">Nucleotide-binding</keyword>
<dbReference type="CDD" id="cd17920">
    <property type="entry name" value="DEXHc_RecQ"/>
    <property type="match status" value="1"/>
</dbReference>
<dbReference type="SUPFAM" id="SSF52540">
    <property type="entry name" value="P-loop containing nucleoside triphosphate hydrolases"/>
    <property type="match status" value="1"/>
</dbReference>
<comment type="catalytic activity">
    <reaction evidence="9">
        <text>Couples ATP hydrolysis with the unwinding of duplex DNA by translocating in the 3'-5' direction.</text>
        <dbReference type="EC" id="5.6.2.4"/>
    </reaction>
</comment>
<evidence type="ECO:0000256" key="7">
    <source>
        <dbReference type="ARBA" id="ARBA00023125"/>
    </source>
</evidence>
<dbReference type="Gene3D" id="3.40.50.300">
    <property type="entry name" value="P-loop containing nucleotide triphosphate hydrolases"/>
    <property type="match status" value="2"/>
</dbReference>
<evidence type="ECO:0000313" key="15">
    <source>
        <dbReference type="EMBL" id="WQD40529.1"/>
    </source>
</evidence>
<dbReference type="PROSITE" id="PS51194">
    <property type="entry name" value="HELICASE_CTER"/>
    <property type="match status" value="1"/>
</dbReference>
<dbReference type="InterPro" id="IPR004589">
    <property type="entry name" value="DNA_helicase_ATP-dep_RecQ"/>
</dbReference>
<dbReference type="SMART" id="SM00490">
    <property type="entry name" value="HELICc"/>
    <property type="match status" value="1"/>
</dbReference>
<dbReference type="GO" id="GO:0004386">
    <property type="term" value="F:helicase activity"/>
    <property type="evidence" value="ECO:0007669"/>
    <property type="project" value="UniProtKB-KW"/>
</dbReference>
<protein>
    <recommendedName>
        <fullName evidence="11">ATP-dependent DNA helicase RecQ</fullName>
        <ecNumber evidence="10">5.6.2.4</ecNumber>
    </recommendedName>
    <alternativeName>
        <fullName evidence="12">DNA 3'-5' helicase RecQ</fullName>
    </alternativeName>
</protein>
<dbReference type="InterPro" id="IPR001650">
    <property type="entry name" value="Helicase_C-like"/>
</dbReference>
<keyword evidence="4" id="KW-0378">Hydrolase</keyword>
<dbReference type="SMART" id="SM00487">
    <property type="entry name" value="DEXDc"/>
    <property type="match status" value="1"/>
</dbReference>
<feature type="domain" description="Helicase ATP-binding" evidence="13">
    <location>
        <begin position="26"/>
        <end position="194"/>
    </location>
</feature>
<dbReference type="RefSeq" id="WP_114792214.1">
    <property type="nucleotide sequence ID" value="NZ_CP139960.1"/>
</dbReference>
<dbReference type="Pfam" id="PF16124">
    <property type="entry name" value="RecQ_Zn_bind"/>
    <property type="match status" value="1"/>
</dbReference>
<dbReference type="EC" id="5.6.2.4" evidence="10"/>
<evidence type="ECO:0000256" key="1">
    <source>
        <dbReference type="ARBA" id="ARBA00005446"/>
    </source>
</evidence>
<evidence type="ECO:0000313" key="16">
    <source>
        <dbReference type="Proteomes" id="UP001325680"/>
    </source>
</evidence>
<dbReference type="Pfam" id="PF00271">
    <property type="entry name" value="Helicase_C"/>
    <property type="match status" value="1"/>
</dbReference>
<accession>A0ABZ0WCL9</accession>
<keyword evidence="6" id="KW-0067">ATP-binding</keyword>
<comment type="similarity">
    <text evidence="1">Belongs to the helicase family. RecQ subfamily.</text>
</comment>
<evidence type="ECO:0000256" key="9">
    <source>
        <dbReference type="ARBA" id="ARBA00034617"/>
    </source>
</evidence>
<evidence type="ECO:0000256" key="8">
    <source>
        <dbReference type="ARBA" id="ARBA00023235"/>
    </source>
</evidence>
<dbReference type="InterPro" id="IPR011545">
    <property type="entry name" value="DEAD/DEAH_box_helicase_dom"/>
</dbReference>
<evidence type="ECO:0000256" key="11">
    <source>
        <dbReference type="ARBA" id="ARBA00044535"/>
    </source>
</evidence>
<keyword evidence="8" id="KW-0413">Isomerase</keyword>
<evidence type="ECO:0000259" key="13">
    <source>
        <dbReference type="PROSITE" id="PS51192"/>
    </source>
</evidence>
<keyword evidence="7" id="KW-0238">DNA-binding</keyword>